<reference evidence="3 4" key="1">
    <citation type="submission" date="2023-07" db="EMBL/GenBank/DDBJ databases">
        <title>Sequencing the genomes of 1000 actinobacteria strains.</title>
        <authorList>
            <person name="Klenk H.-P."/>
        </authorList>
    </citation>
    <scope>NUCLEOTIDE SEQUENCE [LARGE SCALE GENOMIC DNA]</scope>
    <source>
        <strain evidence="3 4">DSM 19426</strain>
    </source>
</reference>
<evidence type="ECO:0000256" key="1">
    <source>
        <dbReference type="SAM" id="Phobius"/>
    </source>
</evidence>
<dbReference type="InterPro" id="IPR057169">
    <property type="entry name" value="DUF7847"/>
</dbReference>
<protein>
    <recommendedName>
        <fullName evidence="2">DUF7847 domain-containing protein</fullName>
    </recommendedName>
</protein>
<keyword evidence="4" id="KW-1185">Reference proteome</keyword>
<organism evidence="3 4">
    <name type="scientific">Nocardioides marmoribigeumensis</name>
    <dbReference type="NCBI Taxonomy" id="433649"/>
    <lineage>
        <taxon>Bacteria</taxon>
        <taxon>Bacillati</taxon>
        <taxon>Actinomycetota</taxon>
        <taxon>Actinomycetes</taxon>
        <taxon>Propionibacteriales</taxon>
        <taxon>Nocardioidaceae</taxon>
        <taxon>Nocardioides</taxon>
    </lineage>
</organism>
<sequence length="334" mass="34804">MPTRGQQWGPTGLPVHKPGIVPLRPLRLGDMFDGAFTAMRQNPRTMIGLAAVVMVWFLLLPTLVSLALAAAGRLGGGPLDPDMFSTRAAEQTSTEVPLSTLMAYAGQLLAAFAVLLVTGMVVHVVAQAVLGKRVTTGEAWAAVRGRVWRLVVLTLLSWLMVVGVVLVALAVGLALGVGVAPALGVVVGLALGFGGVLLAAYAWVRWFVLAPAALVLEGSGVMASLRRAGDLSRGQFWRILGITLLAQMVAGFASSLLSMPFSLGGMFAGLVVPETAAGLVYVLGTYLGMLVSYSLATPFTAAVTVLQYVDQRIRKEAFDVQLIAGSTDPVGPAA</sequence>
<comment type="caution">
    <text evidence="3">The sequence shown here is derived from an EMBL/GenBank/DDBJ whole genome shotgun (WGS) entry which is preliminary data.</text>
</comment>
<feature type="transmembrane region" description="Helical" evidence="1">
    <location>
        <begin position="150"/>
        <end position="176"/>
    </location>
</feature>
<keyword evidence="1" id="KW-1133">Transmembrane helix</keyword>
<feature type="domain" description="DUF7847" evidence="2">
    <location>
        <begin position="27"/>
        <end position="309"/>
    </location>
</feature>
<dbReference type="EMBL" id="JAVDYG010000001">
    <property type="protein sequence ID" value="MDR7362948.1"/>
    <property type="molecule type" value="Genomic_DNA"/>
</dbReference>
<dbReference type="PANTHER" id="PTHR33133:SF1">
    <property type="entry name" value="EXPRESSED PROTEIN-RELATED"/>
    <property type="match status" value="1"/>
</dbReference>
<dbReference type="PANTHER" id="PTHR33133">
    <property type="entry name" value="OS08G0107100 PROTEIN-RELATED"/>
    <property type="match status" value="1"/>
</dbReference>
<name>A0ABU2BX21_9ACTN</name>
<evidence type="ECO:0000313" key="4">
    <source>
        <dbReference type="Proteomes" id="UP001183648"/>
    </source>
</evidence>
<dbReference type="RefSeq" id="WP_310302672.1">
    <property type="nucleotide sequence ID" value="NZ_BAAAPS010000013.1"/>
</dbReference>
<evidence type="ECO:0000259" key="2">
    <source>
        <dbReference type="Pfam" id="PF25231"/>
    </source>
</evidence>
<feature type="transmembrane region" description="Helical" evidence="1">
    <location>
        <begin position="236"/>
        <end position="259"/>
    </location>
</feature>
<feature type="transmembrane region" description="Helical" evidence="1">
    <location>
        <begin position="108"/>
        <end position="130"/>
    </location>
</feature>
<keyword evidence="1" id="KW-0812">Transmembrane</keyword>
<feature type="transmembrane region" description="Helical" evidence="1">
    <location>
        <begin position="279"/>
        <end position="306"/>
    </location>
</feature>
<gene>
    <name evidence="3" type="ORF">J2S63_002501</name>
</gene>
<dbReference type="Proteomes" id="UP001183648">
    <property type="component" value="Unassembled WGS sequence"/>
</dbReference>
<evidence type="ECO:0000313" key="3">
    <source>
        <dbReference type="EMBL" id="MDR7362948.1"/>
    </source>
</evidence>
<feature type="transmembrane region" description="Helical" evidence="1">
    <location>
        <begin position="182"/>
        <end position="204"/>
    </location>
</feature>
<proteinExistence type="predicted"/>
<feature type="transmembrane region" description="Helical" evidence="1">
    <location>
        <begin position="47"/>
        <end position="71"/>
    </location>
</feature>
<dbReference type="Pfam" id="PF25231">
    <property type="entry name" value="DUF7847"/>
    <property type="match status" value="1"/>
</dbReference>
<accession>A0ABU2BX21</accession>
<keyword evidence="1" id="KW-0472">Membrane</keyword>